<dbReference type="Pfam" id="PF00201">
    <property type="entry name" value="UDPGT"/>
    <property type="match status" value="1"/>
</dbReference>
<evidence type="ECO:0000256" key="6">
    <source>
        <dbReference type="RuleBase" id="RU003718"/>
    </source>
</evidence>
<dbReference type="Gene3D" id="3.40.50.2000">
    <property type="entry name" value="Glycogen Phosphorylase B"/>
    <property type="match status" value="2"/>
</dbReference>
<organism evidence="8 9">
    <name type="scientific">Jatropha curcas</name>
    <name type="common">Barbados nut</name>
    <dbReference type="NCBI Taxonomy" id="180498"/>
    <lineage>
        <taxon>Eukaryota</taxon>
        <taxon>Viridiplantae</taxon>
        <taxon>Streptophyta</taxon>
        <taxon>Embryophyta</taxon>
        <taxon>Tracheophyta</taxon>
        <taxon>Spermatophyta</taxon>
        <taxon>Magnoliopsida</taxon>
        <taxon>eudicotyledons</taxon>
        <taxon>Gunneridae</taxon>
        <taxon>Pentapetalae</taxon>
        <taxon>rosids</taxon>
        <taxon>fabids</taxon>
        <taxon>Malpighiales</taxon>
        <taxon>Euphorbiaceae</taxon>
        <taxon>Crotonoideae</taxon>
        <taxon>Jatropheae</taxon>
        <taxon>Jatropha</taxon>
    </lineage>
</organism>
<protein>
    <recommendedName>
        <fullName evidence="7">Glycosyltransferase</fullName>
        <ecNumber evidence="7">2.4.1.-</ecNumber>
    </recommendedName>
</protein>
<reference evidence="8 9" key="1">
    <citation type="journal article" date="2014" name="PLoS ONE">
        <title>Global Analysis of Gene Expression Profiles in Physic Nut (Jatropha curcas L.) Seedlings Exposed to Salt Stress.</title>
        <authorList>
            <person name="Zhang L."/>
            <person name="Zhang C."/>
            <person name="Wu P."/>
            <person name="Chen Y."/>
            <person name="Li M."/>
            <person name="Jiang H."/>
            <person name="Wu G."/>
        </authorList>
    </citation>
    <scope>NUCLEOTIDE SEQUENCE [LARGE SCALE GENOMIC DNA]</scope>
    <source>
        <strain evidence="9">cv. GZQX0401</strain>
        <tissue evidence="8">Young leaves</tissue>
    </source>
</reference>
<dbReference type="CDD" id="cd03784">
    <property type="entry name" value="GT1_Gtf-like"/>
    <property type="match status" value="1"/>
</dbReference>
<sequence>MASQLNNQLHFVLIPLMSPGHQIPMIDMAKLLAIHGIVVTIVTTPQNAINFTSTIQLSVQSGLKIQLLQLQFPATESGLPAGCENMDKLPSRSLIRNFFIAASMLQQQFERVFHTLKPRPSCIISGKNLPWTVETARKFKIPRIFFDAMGCFSFSCSNKLETSRVHENLSKFETFIVPDLPHRIELSQAKLPESLSPDSKDLSDVRDSLRAAETIPDGIVVNTFEELEKEYVTEYIKVKGNNVWCVGPVSASNKLNLDRAERGKKASIDETHLLKWLDMQEPESVIYACLGSICGLTSLQLVELGLGLEASNQPFIWVIRESEKSEGINKWIVDECFEERNKEKGLIIRGWSPQVLILSHKSIGGFLTHCGWNSTLEGVTAGVPIVACPLFAEQFLNEKLVVEVLRIGVSVGVEAAVAWGLEDEVGLLMKREQVKKAIEMVMDEGEEGEERRKRAKEFSCMAERAIEEGGSSYHNMEMLIQYVSSRVESTELLDY</sequence>
<dbReference type="KEGG" id="jcu:105642302"/>
<dbReference type="PANTHER" id="PTHR48047:SF237">
    <property type="entry name" value="UDP-GLYCOSYLTRANSFERASE 73C3-LIKE"/>
    <property type="match status" value="1"/>
</dbReference>
<keyword evidence="4 6" id="KW-0808">Transferase</keyword>
<evidence type="ECO:0000256" key="2">
    <source>
        <dbReference type="ARBA" id="ARBA00009995"/>
    </source>
</evidence>
<dbReference type="InterPro" id="IPR002213">
    <property type="entry name" value="UDP_glucos_trans"/>
</dbReference>
<keyword evidence="3 6" id="KW-0328">Glycosyltransferase</keyword>
<dbReference type="STRING" id="180498.A0A067K2G9"/>
<dbReference type="OrthoDB" id="5835829at2759"/>
<comment type="pathway">
    <text evidence="1">Pigment biosynthesis; anthocyanin biosynthesis.</text>
</comment>
<dbReference type="GO" id="GO:0047213">
    <property type="term" value="F:anthocyanidin 3-O-glucosyltransferase activity"/>
    <property type="evidence" value="ECO:0007669"/>
    <property type="project" value="UniProtKB-EC"/>
</dbReference>
<dbReference type="PANTHER" id="PTHR48047">
    <property type="entry name" value="GLYCOSYLTRANSFERASE"/>
    <property type="match status" value="1"/>
</dbReference>
<evidence type="ECO:0000256" key="7">
    <source>
        <dbReference type="RuleBase" id="RU362057"/>
    </source>
</evidence>
<dbReference type="EC" id="2.4.1.-" evidence="7"/>
<dbReference type="FunFam" id="3.40.50.2000:FF:000071">
    <property type="entry name" value="Glycosyltransferase"/>
    <property type="match status" value="1"/>
</dbReference>
<dbReference type="EMBL" id="KK914761">
    <property type="protein sequence ID" value="KDP29203.1"/>
    <property type="molecule type" value="Genomic_DNA"/>
</dbReference>
<dbReference type="PROSITE" id="PS00375">
    <property type="entry name" value="UDPGT"/>
    <property type="match status" value="1"/>
</dbReference>
<dbReference type="GO" id="GO:0009718">
    <property type="term" value="P:anthocyanin-containing compound biosynthetic process"/>
    <property type="evidence" value="ECO:0007669"/>
    <property type="project" value="UniProtKB-UniPathway"/>
</dbReference>
<dbReference type="Proteomes" id="UP000027138">
    <property type="component" value="Unassembled WGS sequence"/>
</dbReference>
<keyword evidence="9" id="KW-1185">Reference proteome</keyword>
<comment type="similarity">
    <text evidence="2 6">Belongs to the UDP-glycosyltransferase family.</text>
</comment>
<comment type="catalytic activity">
    <reaction evidence="5">
        <text>an anthocyanidin + UDP-alpha-D-glucose + H(+) = an anthocyanidin 3-O-beta-D-glucoside + UDP</text>
        <dbReference type="Rhea" id="RHEA:20093"/>
        <dbReference type="ChEBI" id="CHEBI:15378"/>
        <dbReference type="ChEBI" id="CHEBI:16307"/>
        <dbReference type="ChEBI" id="CHEBI:58223"/>
        <dbReference type="ChEBI" id="CHEBI:58885"/>
        <dbReference type="ChEBI" id="CHEBI:143576"/>
        <dbReference type="EC" id="2.4.1.115"/>
    </reaction>
</comment>
<evidence type="ECO:0000256" key="1">
    <source>
        <dbReference type="ARBA" id="ARBA00004935"/>
    </source>
</evidence>
<name>A0A067K2G9_JATCU</name>
<accession>A0A067K2G9</accession>
<evidence type="ECO:0000256" key="5">
    <source>
        <dbReference type="ARBA" id="ARBA00047606"/>
    </source>
</evidence>
<dbReference type="UniPathway" id="UPA00009"/>
<gene>
    <name evidence="8" type="ORF">JCGZ_16592</name>
</gene>
<dbReference type="SUPFAM" id="SSF53756">
    <property type="entry name" value="UDP-Glycosyltransferase/glycogen phosphorylase"/>
    <property type="match status" value="1"/>
</dbReference>
<dbReference type="InterPro" id="IPR035595">
    <property type="entry name" value="UDP_glycos_trans_CS"/>
</dbReference>
<evidence type="ECO:0000256" key="3">
    <source>
        <dbReference type="ARBA" id="ARBA00022676"/>
    </source>
</evidence>
<proteinExistence type="inferred from homology"/>
<evidence type="ECO:0000313" key="8">
    <source>
        <dbReference type="EMBL" id="KDP29203.1"/>
    </source>
</evidence>
<evidence type="ECO:0000256" key="4">
    <source>
        <dbReference type="ARBA" id="ARBA00022679"/>
    </source>
</evidence>
<dbReference type="AlphaFoldDB" id="A0A067K2G9"/>
<evidence type="ECO:0000313" key="9">
    <source>
        <dbReference type="Proteomes" id="UP000027138"/>
    </source>
</evidence>
<dbReference type="FunFam" id="3.40.50.2000:FF:000047">
    <property type="entry name" value="Glycosyltransferase"/>
    <property type="match status" value="1"/>
</dbReference>